<organism evidence="2 3">
    <name type="scientific">Rhamnusium bicolor</name>
    <dbReference type="NCBI Taxonomy" id="1586634"/>
    <lineage>
        <taxon>Eukaryota</taxon>
        <taxon>Metazoa</taxon>
        <taxon>Ecdysozoa</taxon>
        <taxon>Arthropoda</taxon>
        <taxon>Hexapoda</taxon>
        <taxon>Insecta</taxon>
        <taxon>Pterygota</taxon>
        <taxon>Neoptera</taxon>
        <taxon>Endopterygota</taxon>
        <taxon>Coleoptera</taxon>
        <taxon>Polyphaga</taxon>
        <taxon>Cucujiformia</taxon>
        <taxon>Chrysomeloidea</taxon>
        <taxon>Cerambycidae</taxon>
        <taxon>Lepturinae</taxon>
        <taxon>Rhagiini</taxon>
        <taxon>Rhamnusium</taxon>
    </lineage>
</organism>
<gene>
    <name evidence="2" type="ORF">NQ314_015141</name>
</gene>
<keyword evidence="3" id="KW-1185">Reference proteome</keyword>
<evidence type="ECO:0000313" key="2">
    <source>
        <dbReference type="EMBL" id="KAJ8931875.1"/>
    </source>
</evidence>
<proteinExistence type="predicted"/>
<reference evidence="2" key="1">
    <citation type="journal article" date="2023" name="Insect Mol. Biol.">
        <title>Genome sequencing provides insights into the evolution of gene families encoding plant cell wall-degrading enzymes in longhorned beetles.</title>
        <authorList>
            <person name="Shin N.R."/>
            <person name="Okamura Y."/>
            <person name="Kirsch R."/>
            <person name="Pauchet Y."/>
        </authorList>
    </citation>
    <scope>NUCLEOTIDE SEQUENCE</scope>
    <source>
        <strain evidence="2">RBIC_L_NR</strain>
    </source>
</reference>
<accession>A0AAV8X060</accession>
<dbReference type="Proteomes" id="UP001162156">
    <property type="component" value="Unassembled WGS sequence"/>
</dbReference>
<dbReference type="AlphaFoldDB" id="A0AAV8X060"/>
<protein>
    <submittedName>
        <fullName evidence="2">Uncharacterized protein</fullName>
    </submittedName>
</protein>
<name>A0AAV8X060_9CUCU</name>
<sequence length="86" mass="9454">MSVQWSTAPQGSTPSYQSQGLLSPSYGGATYSFTADFRPPQEAPVLTTTTYKPVPVSFSSPRRRHSINLMEEDSQKPNVCRICGKI</sequence>
<evidence type="ECO:0000256" key="1">
    <source>
        <dbReference type="SAM" id="MobiDB-lite"/>
    </source>
</evidence>
<evidence type="ECO:0000313" key="3">
    <source>
        <dbReference type="Proteomes" id="UP001162156"/>
    </source>
</evidence>
<comment type="caution">
    <text evidence="2">The sequence shown here is derived from an EMBL/GenBank/DDBJ whole genome shotgun (WGS) entry which is preliminary data.</text>
</comment>
<dbReference type="EMBL" id="JANEYF010004209">
    <property type="protein sequence ID" value="KAJ8931875.1"/>
    <property type="molecule type" value="Genomic_DNA"/>
</dbReference>
<feature type="region of interest" description="Disordered" evidence="1">
    <location>
        <begin position="1"/>
        <end position="21"/>
    </location>
</feature>